<evidence type="ECO:0000313" key="3">
    <source>
        <dbReference type="Proteomes" id="UP000639403"/>
    </source>
</evidence>
<feature type="region of interest" description="Disordered" evidence="1">
    <location>
        <begin position="1"/>
        <end position="100"/>
    </location>
</feature>
<feature type="compositionally biased region" description="Low complexity" evidence="1">
    <location>
        <begin position="60"/>
        <end position="79"/>
    </location>
</feature>
<gene>
    <name evidence="2" type="ORF">IEO21_01855</name>
</gene>
<dbReference type="AlphaFoldDB" id="A0A8H7P8M1"/>
<reference evidence="2" key="1">
    <citation type="submission" date="2020-11" db="EMBL/GenBank/DDBJ databases">
        <authorList>
            <person name="Koelle M."/>
            <person name="Horta M.A.C."/>
            <person name="Nowrousian M."/>
            <person name="Ohm R.A."/>
            <person name="Benz P."/>
            <person name="Pilgard A."/>
        </authorList>
    </citation>
    <scope>NUCLEOTIDE SEQUENCE</scope>
    <source>
        <strain evidence="2">FPRL280</strain>
    </source>
</reference>
<evidence type="ECO:0000256" key="1">
    <source>
        <dbReference type="SAM" id="MobiDB-lite"/>
    </source>
</evidence>
<sequence length="241" mass="25569">MANRTGQSNPIPIPGHSTASSHEHSHVDLAESSSSSGRSSRPQSDGSERSDGSSDLIFGPMDMTPPSTSPVPSRSSWDSGQQFPLSTIPPNNSARSTCASCTRPVPPGCTLCEVCLSHAASASGTNSHSTTRPVSGRRWSGEFSQQVVPGTSQSDNRRSSDRQMRTRIPLVTRMDATHPPPTPNMLPHNAGGHSSLAPSVLSAQTQCKQTKHRSYDGTSNVFGSNSCIIWYSHITSADKVS</sequence>
<proteinExistence type="predicted"/>
<feature type="compositionally biased region" description="Polar residues" evidence="1">
    <location>
        <begin position="80"/>
        <end position="100"/>
    </location>
</feature>
<reference evidence="2" key="2">
    <citation type="journal article" name="Front. Microbiol.">
        <title>Degradative Capacity of Two Strains of Rhodonia placenta: From Phenotype to Genotype.</title>
        <authorList>
            <person name="Kolle M."/>
            <person name="Horta M.A.C."/>
            <person name="Nowrousian M."/>
            <person name="Ohm R.A."/>
            <person name="Benz J.P."/>
            <person name="Pilgard A."/>
        </authorList>
    </citation>
    <scope>NUCLEOTIDE SEQUENCE</scope>
    <source>
        <strain evidence="2">FPRL280</strain>
    </source>
</reference>
<name>A0A8H7P8M1_9APHY</name>
<feature type="compositionally biased region" description="Basic and acidic residues" evidence="1">
    <location>
        <begin position="155"/>
        <end position="164"/>
    </location>
</feature>
<dbReference type="Proteomes" id="UP000639403">
    <property type="component" value="Unassembled WGS sequence"/>
</dbReference>
<organism evidence="2 3">
    <name type="scientific">Rhodonia placenta</name>
    <dbReference type="NCBI Taxonomy" id="104341"/>
    <lineage>
        <taxon>Eukaryota</taxon>
        <taxon>Fungi</taxon>
        <taxon>Dikarya</taxon>
        <taxon>Basidiomycota</taxon>
        <taxon>Agaricomycotina</taxon>
        <taxon>Agaricomycetes</taxon>
        <taxon>Polyporales</taxon>
        <taxon>Adustoporiaceae</taxon>
        <taxon>Rhodonia</taxon>
    </lineage>
</organism>
<dbReference type="EMBL" id="JADOXO010000015">
    <property type="protein sequence ID" value="KAF9819764.1"/>
    <property type="molecule type" value="Genomic_DNA"/>
</dbReference>
<evidence type="ECO:0000313" key="2">
    <source>
        <dbReference type="EMBL" id="KAF9819764.1"/>
    </source>
</evidence>
<feature type="region of interest" description="Disordered" evidence="1">
    <location>
        <begin position="121"/>
        <end position="164"/>
    </location>
</feature>
<feature type="compositionally biased region" description="Polar residues" evidence="1">
    <location>
        <begin position="142"/>
        <end position="151"/>
    </location>
</feature>
<accession>A0A8H7P8M1</accession>
<feature type="compositionally biased region" description="Polar residues" evidence="1">
    <location>
        <begin position="1"/>
        <end position="10"/>
    </location>
</feature>
<feature type="compositionally biased region" description="Polar residues" evidence="1">
    <location>
        <begin position="121"/>
        <end position="133"/>
    </location>
</feature>
<comment type="caution">
    <text evidence="2">The sequence shown here is derived from an EMBL/GenBank/DDBJ whole genome shotgun (WGS) entry which is preliminary data.</text>
</comment>
<feature type="compositionally biased region" description="Low complexity" evidence="1">
    <location>
        <begin position="32"/>
        <end position="45"/>
    </location>
</feature>
<protein>
    <submittedName>
        <fullName evidence="2">Uncharacterized protein</fullName>
    </submittedName>
</protein>